<dbReference type="SUPFAM" id="SSF52499">
    <property type="entry name" value="Isochorismatase-like hydrolases"/>
    <property type="match status" value="1"/>
</dbReference>
<accession>A0ABZ2CLD4</accession>
<dbReference type="RefSeq" id="WP_338453247.1">
    <property type="nucleotide sequence ID" value="NZ_CP137640.1"/>
</dbReference>
<keyword evidence="3" id="KW-1185">Reference proteome</keyword>
<evidence type="ECO:0000259" key="1">
    <source>
        <dbReference type="Pfam" id="PF00857"/>
    </source>
</evidence>
<dbReference type="Pfam" id="PF00857">
    <property type="entry name" value="Isochorismatase"/>
    <property type="match status" value="1"/>
</dbReference>
<keyword evidence="2" id="KW-0378">Hydrolase</keyword>
<dbReference type="InterPro" id="IPR036380">
    <property type="entry name" value="Isochorismatase-like_sf"/>
</dbReference>
<dbReference type="InterPro" id="IPR000868">
    <property type="entry name" value="Isochorismatase-like_dom"/>
</dbReference>
<reference evidence="2 3" key="1">
    <citation type="submission" date="2023-10" db="EMBL/GenBank/DDBJ databases">
        <title>Niallia locisalis sp.nov. isolated from a salt pond sample.</title>
        <authorList>
            <person name="Li X.-J."/>
            <person name="Dong L."/>
        </authorList>
    </citation>
    <scope>NUCLEOTIDE SEQUENCE [LARGE SCALE GENOMIC DNA]</scope>
    <source>
        <strain evidence="2 3">DSM 29761</strain>
    </source>
</reference>
<evidence type="ECO:0000313" key="2">
    <source>
        <dbReference type="EMBL" id="WVX84373.1"/>
    </source>
</evidence>
<dbReference type="Gene3D" id="3.40.50.850">
    <property type="entry name" value="Isochorismatase-like"/>
    <property type="match status" value="1"/>
</dbReference>
<gene>
    <name evidence="2" type="ORF">R4Z09_10660</name>
</gene>
<dbReference type="PANTHER" id="PTHR43559:SF1">
    <property type="entry name" value="HYDROLASE"/>
    <property type="match status" value="1"/>
</dbReference>
<evidence type="ECO:0000313" key="3">
    <source>
        <dbReference type="Proteomes" id="UP001357223"/>
    </source>
</evidence>
<dbReference type="CDD" id="cd01012">
    <property type="entry name" value="YcaC_related"/>
    <property type="match status" value="1"/>
</dbReference>
<proteinExistence type="predicted"/>
<organism evidence="2 3">
    <name type="scientific">Niallia oryzisoli</name>
    <dbReference type="NCBI Taxonomy" id="1737571"/>
    <lineage>
        <taxon>Bacteria</taxon>
        <taxon>Bacillati</taxon>
        <taxon>Bacillota</taxon>
        <taxon>Bacilli</taxon>
        <taxon>Bacillales</taxon>
        <taxon>Bacillaceae</taxon>
        <taxon>Niallia</taxon>
    </lineage>
</organism>
<dbReference type="EMBL" id="CP137640">
    <property type="protein sequence ID" value="WVX84373.1"/>
    <property type="molecule type" value="Genomic_DNA"/>
</dbReference>
<protein>
    <submittedName>
        <fullName evidence="2">Hydrolase</fullName>
    </submittedName>
</protein>
<dbReference type="GO" id="GO:0016787">
    <property type="term" value="F:hydrolase activity"/>
    <property type="evidence" value="ECO:0007669"/>
    <property type="project" value="UniProtKB-KW"/>
</dbReference>
<sequence length="196" mass="21618">MIDHQPQMAFATKSHDVTLVRNNVEALAKSAKVFNVPTILSTVAADTFSGQIFPEIKAVFPDEKIIDRTSMNAWDDKNVVNEVQKAGNKKLVVAGLWTEVCVVMPVLDALEDGYEVYVVTDASGGVTTEAHDMAVERMIQAGATPITWMQYMLELQRDWANQETYDEVLSIAKEHGGAYGLGAQYAEDMFNAKEGK</sequence>
<dbReference type="Proteomes" id="UP001357223">
    <property type="component" value="Chromosome"/>
</dbReference>
<dbReference type="InterPro" id="IPR053152">
    <property type="entry name" value="Hydrolase_YcaC-like"/>
</dbReference>
<name>A0ABZ2CLD4_9BACI</name>
<feature type="domain" description="Isochorismatase-like" evidence="1">
    <location>
        <begin position="1"/>
        <end position="148"/>
    </location>
</feature>
<dbReference type="PANTHER" id="PTHR43559">
    <property type="entry name" value="HYDROLASE YCAC-RELATED"/>
    <property type="match status" value="1"/>
</dbReference>